<dbReference type="InterPro" id="IPR032675">
    <property type="entry name" value="LRR_dom_sf"/>
</dbReference>
<reference evidence="19" key="2">
    <citation type="submission" date="2025-08" db="UniProtKB">
        <authorList>
            <consortium name="Ensembl"/>
        </authorList>
    </citation>
    <scope>IDENTIFICATION</scope>
</reference>
<dbReference type="InterPro" id="IPR001611">
    <property type="entry name" value="Leu-rich_rpt"/>
</dbReference>
<evidence type="ECO:0000256" key="8">
    <source>
        <dbReference type="ARBA" id="ARBA00022753"/>
    </source>
</evidence>
<dbReference type="GO" id="GO:0005886">
    <property type="term" value="C:plasma membrane"/>
    <property type="evidence" value="ECO:0007669"/>
    <property type="project" value="TreeGrafter"/>
</dbReference>
<proteinExistence type="inferred from homology"/>
<dbReference type="GO" id="GO:0006954">
    <property type="term" value="P:inflammatory response"/>
    <property type="evidence" value="ECO:0007669"/>
    <property type="project" value="UniProtKB-KW"/>
</dbReference>
<evidence type="ECO:0000256" key="2">
    <source>
        <dbReference type="ARBA" id="ARBA00009634"/>
    </source>
</evidence>
<sequence>MVFLWIGVLVLSLCNWLTMVSTRNPIFFPCENDTSSVRVDCKNRELTSIPPIKSVSVLSLNLDENKIQKVKSNAFSGIPNLQNLSMMWNCPPGKLKHLGTPPCHLDIDMDAFVTLKNLTHLFLAGNSLTLVPRLPDCLEVLGLEFNHIFRVMKPLGCPRLKQLLLFKNCYYDNPCNQTFFISETVFQDLPDLRNLSLGFNNITAVPRGLPPSLESLDLKENKISEIGSTEFASLKNLRHLNLEWNCQRCDHAAQPCFPCMNNSSIKLHPQAFQNQGQLTYLSLRGNSLRTLPDGLFQGLQSLTSLDLSDNLLAYSIRNGTFFKELKSVKTLNLIYNYEPLKTFRNLILSPHFSEMSSLEELLLSGYFFHRLTQRGLSPLMNLSKLEYLDFRMNFITVCNLTLFSNIKNLKTIVLSQNMLDFIPHYAPSQSRSLNPDFLGDSIIPTPETLTTEPLPPPLEADGGNFLNRNMWTFQKKHCQGKLFLDLSQNNILTLNESIFKGMERAVCLDLSLNYLSQSLNGKQFQPLKNLEYLNMAHNRIDMYYDGAFQELKNTLKVLDLTNNGFHFRMKGMGHRFEFIQNLTSLEVLGLSENSIGIRISFTLKSSSLRYLFFSGNRLDIMWDNARDQYIHFFQNLISLMYLDISRNRLVSFPPEAFCNLPKKLRILKVDSNKLRYFPWHNLTVLNDLLYLNLSGNSLTELPTDNIEFGDNFTTLDLSFNKIRWLPESFFKKAHSLRYLRLSHNELKFLDTQSFPFQLSGSLKELRLDGNPFMCSCDTSWFIDFLRTSPFTVPSITTGIRCGFPESQHGQMVLSMDPRSCQEIFGSLGFLFTSFMTVVFTLVPLLKKLYGWDLWYCLQVFWAGHKGYSQLRDGQGKHDAFVVFDTANAAVKDWVYHELTVNLEERGRQRFSLCLEERDWIPGISCIENLHNAVYHSRKTVFVLTAAGSVSGIPRQAFFMVQQRLLDEKLDTIVLVLLDEIFPKPKYLQMRKMLCRKSVLSWPRNPHAQQHFWNKMRTILASDNSHSYNYHVSESLLSNGLI</sequence>
<evidence type="ECO:0000256" key="10">
    <source>
        <dbReference type="ARBA" id="ARBA00022989"/>
    </source>
</evidence>
<keyword evidence="4" id="KW-0433">Leucine-rich repeat</keyword>
<keyword evidence="20" id="KW-1185">Reference proteome</keyword>
<evidence type="ECO:0000256" key="16">
    <source>
        <dbReference type="SAM" id="Phobius"/>
    </source>
</evidence>
<evidence type="ECO:0000256" key="11">
    <source>
        <dbReference type="ARBA" id="ARBA00023136"/>
    </source>
</evidence>
<accession>A0A8C9S8W5</accession>
<dbReference type="PANTHER" id="PTHR47410">
    <property type="entry name" value="TOLL-LIKE RECEPTOR 7-RELATED"/>
    <property type="match status" value="1"/>
</dbReference>
<keyword evidence="13" id="KW-0325">Glycoprotein</keyword>
<dbReference type="SUPFAM" id="SSF52058">
    <property type="entry name" value="L domain-like"/>
    <property type="match status" value="2"/>
</dbReference>
<dbReference type="SMART" id="SM00082">
    <property type="entry name" value="LRRCT"/>
    <property type="match status" value="1"/>
</dbReference>
<evidence type="ECO:0000256" key="5">
    <source>
        <dbReference type="ARBA" id="ARBA00022692"/>
    </source>
</evidence>
<keyword evidence="14" id="KW-0395">Inflammatory response</keyword>
<dbReference type="GO" id="GO:0032755">
    <property type="term" value="P:positive regulation of interleukin-6 production"/>
    <property type="evidence" value="ECO:0007669"/>
    <property type="project" value="TreeGrafter"/>
</dbReference>
<dbReference type="InterPro" id="IPR035897">
    <property type="entry name" value="Toll_tir_struct_dom_sf"/>
</dbReference>
<dbReference type="FunFam" id="3.80.10.10:FF:000037">
    <property type="entry name" value="Toll-like receptor 7"/>
    <property type="match status" value="1"/>
</dbReference>
<dbReference type="SMART" id="SM00364">
    <property type="entry name" value="LRR_BAC"/>
    <property type="match status" value="8"/>
</dbReference>
<evidence type="ECO:0000256" key="14">
    <source>
        <dbReference type="ARBA" id="ARBA00023198"/>
    </source>
</evidence>
<evidence type="ECO:0000256" key="12">
    <source>
        <dbReference type="ARBA" id="ARBA00023170"/>
    </source>
</evidence>
<evidence type="ECO:0000256" key="9">
    <source>
        <dbReference type="ARBA" id="ARBA00022859"/>
    </source>
</evidence>
<keyword evidence="5 16" id="KW-0812">Transmembrane</keyword>
<dbReference type="PANTHER" id="PTHR47410:SF4">
    <property type="entry name" value="TOLL-LIKE RECEPTOR 9"/>
    <property type="match status" value="1"/>
</dbReference>
<evidence type="ECO:0000256" key="13">
    <source>
        <dbReference type="ARBA" id="ARBA00023180"/>
    </source>
</evidence>
<dbReference type="GeneTree" id="ENSGT00940000163875"/>
<evidence type="ECO:0000256" key="15">
    <source>
        <dbReference type="ARBA" id="ARBA00046288"/>
    </source>
</evidence>
<evidence type="ECO:0000256" key="3">
    <source>
        <dbReference type="ARBA" id="ARBA00022588"/>
    </source>
</evidence>
<reference evidence="19 20" key="1">
    <citation type="submission" date="2019-04" db="EMBL/GenBank/DDBJ databases">
        <authorList>
            <consortium name="Wellcome Sanger Institute Data Sharing"/>
        </authorList>
    </citation>
    <scope>NUCLEOTIDE SEQUENCE [LARGE SCALE GENOMIC DNA]</scope>
</reference>
<dbReference type="GO" id="GO:0002224">
    <property type="term" value="P:toll-like receptor signaling pathway"/>
    <property type="evidence" value="ECO:0007669"/>
    <property type="project" value="TreeGrafter"/>
</dbReference>
<keyword evidence="7" id="KW-0677">Repeat</keyword>
<dbReference type="RefSeq" id="XP_029115524.1">
    <property type="nucleotide sequence ID" value="XM_029259691.1"/>
</dbReference>
<reference evidence="19" key="3">
    <citation type="submission" date="2025-09" db="UniProtKB">
        <authorList>
            <consortium name="Ensembl"/>
        </authorList>
    </citation>
    <scope>IDENTIFICATION</scope>
</reference>
<dbReference type="SMART" id="SM00255">
    <property type="entry name" value="TIR"/>
    <property type="match status" value="1"/>
</dbReference>
<protein>
    <submittedName>
        <fullName evidence="19">Toll-like receptor 9</fullName>
    </submittedName>
</protein>
<keyword evidence="8" id="KW-0967">Endosome</keyword>
<keyword evidence="3" id="KW-0399">Innate immunity</keyword>
<evidence type="ECO:0000256" key="4">
    <source>
        <dbReference type="ARBA" id="ARBA00022614"/>
    </source>
</evidence>
<feature type="signal peptide" evidence="17">
    <location>
        <begin position="1"/>
        <end position="22"/>
    </location>
</feature>
<evidence type="ECO:0000313" key="20">
    <source>
        <dbReference type="Proteomes" id="UP000694397"/>
    </source>
</evidence>
<organism evidence="19 20">
    <name type="scientific">Scleropages formosus</name>
    <name type="common">Asian bonytongue</name>
    <name type="synonym">Osteoglossum formosum</name>
    <dbReference type="NCBI Taxonomy" id="113540"/>
    <lineage>
        <taxon>Eukaryota</taxon>
        <taxon>Metazoa</taxon>
        <taxon>Chordata</taxon>
        <taxon>Craniata</taxon>
        <taxon>Vertebrata</taxon>
        <taxon>Euteleostomi</taxon>
        <taxon>Actinopterygii</taxon>
        <taxon>Neopterygii</taxon>
        <taxon>Teleostei</taxon>
        <taxon>Osteoglossocephala</taxon>
        <taxon>Osteoglossomorpha</taxon>
        <taxon>Osteoglossiformes</taxon>
        <taxon>Osteoglossidae</taxon>
        <taxon>Scleropages</taxon>
    </lineage>
</organism>
<comment type="subcellular location">
    <subcellularLocation>
        <location evidence="15">Endomembrane system</location>
        <topology evidence="15">Single-pass type I membrane protein</topology>
    </subcellularLocation>
    <subcellularLocation>
        <location evidence="1">Endosome</location>
    </subcellularLocation>
</comment>
<evidence type="ECO:0000256" key="7">
    <source>
        <dbReference type="ARBA" id="ARBA00022737"/>
    </source>
</evidence>
<dbReference type="PROSITE" id="PS51450">
    <property type="entry name" value="LRR"/>
    <property type="match status" value="3"/>
</dbReference>
<evidence type="ECO:0000313" key="19">
    <source>
        <dbReference type="Ensembl" id="ENSSFOP00015029732.1"/>
    </source>
</evidence>
<dbReference type="Proteomes" id="UP000694397">
    <property type="component" value="Chromosome 2"/>
</dbReference>
<keyword evidence="12" id="KW-0675">Receptor</keyword>
<name>A0A8C9S8W5_SCLFO</name>
<dbReference type="GO" id="GO:0005768">
    <property type="term" value="C:endosome"/>
    <property type="evidence" value="ECO:0007669"/>
    <property type="project" value="UniProtKB-SubCell"/>
</dbReference>
<keyword evidence="10 16" id="KW-1133">Transmembrane helix</keyword>
<feature type="chain" id="PRO_5034517510" evidence="17">
    <location>
        <begin position="23"/>
        <end position="1041"/>
    </location>
</feature>
<dbReference type="GeneID" id="108925592"/>
<dbReference type="GO" id="GO:0051607">
    <property type="term" value="P:defense response to virus"/>
    <property type="evidence" value="ECO:0007669"/>
    <property type="project" value="TreeGrafter"/>
</dbReference>
<dbReference type="Ensembl" id="ENSSFOT00015030069.2">
    <property type="protein sequence ID" value="ENSSFOP00015029732.1"/>
    <property type="gene ID" value="ENSSFOG00015019110.2"/>
</dbReference>
<dbReference type="Gene3D" id="3.40.50.10140">
    <property type="entry name" value="Toll/interleukin-1 receptor homology (TIR) domain"/>
    <property type="match status" value="1"/>
</dbReference>
<dbReference type="GO" id="GO:0007249">
    <property type="term" value="P:canonical NF-kappaB signal transduction"/>
    <property type="evidence" value="ECO:0007669"/>
    <property type="project" value="TreeGrafter"/>
</dbReference>
<evidence type="ECO:0000259" key="18">
    <source>
        <dbReference type="PROSITE" id="PS50104"/>
    </source>
</evidence>
<dbReference type="FunFam" id="3.40.50.10140:FF:000003">
    <property type="entry name" value="Toll-like receptor 7"/>
    <property type="match status" value="1"/>
</dbReference>
<keyword evidence="11 16" id="KW-0472">Membrane</keyword>
<dbReference type="GO" id="GO:1902533">
    <property type="term" value="P:positive regulation of intracellular signal transduction"/>
    <property type="evidence" value="ECO:0007669"/>
    <property type="project" value="UniProtKB-ARBA"/>
</dbReference>
<feature type="transmembrane region" description="Helical" evidence="16">
    <location>
        <begin position="823"/>
        <end position="845"/>
    </location>
</feature>
<keyword evidence="6 17" id="KW-0732">Signal</keyword>
<dbReference type="GO" id="GO:0038187">
    <property type="term" value="F:pattern recognition receptor activity"/>
    <property type="evidence" value="ECO:0007669"/>
    <property type="project" value="TreeGrafter"/>
</dbReference>
<dbReference type="SUPFAM" id="SSF52200">
    <property type="entry name" value="Toll/Interleukin receptor TIR domain"/>
    <property type="match status" value="1"/>
</dbReference>
<evidence type="ECO:0000256" key="1">
    <source>
        <dbReference type="ARBA" id="ARBA00004177"/>
    </source>
</evidence>
<dbReference type="SMART" id="SM00369">
    <property type="entry name" value="LRR_TYP"/>
    <property type="match status" value="14"/>
</dbReference>
<evidence type="ECO:0000256" key="17">
    <source>
        <dbReference type="SAM" id="SignalP"/>
    </source>
</evidence>
<dbReference type="Pfam" id="PF01582">
    <property type="entry name" value="TIR"/>
    <property type="match status" value="1"/>
</dbReference>
<dbReference type="InterPro" id="IPR000483">
    <property type="entry name" value="Cys-rich_flank_reg_C"/>
</dbReference>
<evidence type="ECO:0000256" key="6">
    <source>
        <dbReference type="ARBA" id="ARBA00022729"/>
    </source>
</evidence>
<dbReference type="OrthoDB" id="10006997at2759"/>
<dbReference type="SMART" id="SM00365">
    <property type="entry name" value="LRR_SD22"/>
    <property type="match status" value="6"/>
</dbReference>
<keyword evidence="9" id="KW-0391">Immunity</keyword>
<dbReference type="GO" id="GO:0045087">
    <property type="term" value="P:innate immune response"/>
    <property type="evidence" value="ECO:0007669"/>
    <property type="project" value="UniProtKB-KW"/>
</dbReference>
<gene>
    <name evidence="19" type="primary">tlr9</name>
</gene>
<dbReference type="Pfam" id="PF13855">
    <property type="entry name" value="LRR_8"/>
    <property type="match status" value="5"/>
</dbReference>
<comment type="similarity">
    <text evidence="2">Belongs to the Toll-like receptor family.</text>
</comment>
<dbReference type="PROSITE" id="PS50104">
    <property type="entry name" value="TIR"/>
    <property type="match status" value="1"/>
</dbReference>
<feature type="domain" description="TIR" evidence="18">
    <location>
        <begin position="875"/>
        <end position="1019"/>
    </location>
</feature>
<dbReference type="InterPro" id="IPR003591">
    <property type="entry name" value="Leu-rich_rpt_typical-subtyp"/>
</dbReference>
<dbReference type="InterPro" id="IPR000157">
    <property type="entry name" value="TIR_dom"/>
</dbReference>
<dbReference type="Gene3D" id="3.80.10.10">
    <property type="entry name" value="Ribonuclease Inhibitor"/>
    <property type="match status" value="1"/>
</dbReference>
<dbReference type="AlphaFoldDB" id="A0A8C9S8W5"/>